<dbReference type="InterPro" id="IPR018060">
    <property type="entry name" value="HTH_AraC"/>
</dbReference>
<evidence type="ECO:0000313" key="5">
    <source>
        <dbReference type="EMBL" id="THJ34274.1"/>
    </source>
</evidence>
<dbReference type="OrthoDB" id="6506763at2"/>
<keyword evidence="2" id="KW-0238">DNA-binding</keyword>
<protein>
    <submittedName>
        <fullName evidence="5">AraC family transcriptional regulator</fullName>
    </submittedName>
</protein>
<comment type="caution">
    <text evidence="5">The sequence shown here is derived from an EMBL/GenBank/DDBJ whole genome shotgun (WGS) entry which is preliminary data.</text>
</comment>
<dbReference type="RefSeq" id="WP_136405949.1">
    <property type="nucleotide sequence ID" value="NZ_JARXRQ010000002.1"/>
</dbReference>
<evidence type="ECO:0000256" key="2">
    <source>
        <dbReference type="ARBA" id="ARBA00023125"/>
    </source>
</evidence>
<dbReference type="GO" id="GO:0000976">
    <property type="term" value="F:transcription cis-regulatory region binding"/>
    <property type="evidence" value="ECO:0007669"/>
    <property type="project" value="TreeGrafter"/>
</dbReference>
<sequence>MQNAPETLRKTTNREPARATPLDFLHTILRCYARLGKDPKKALEYAQITPKDLQNSQGLMTALQMERLSLYAMQELDDEALGWLNRPMRWGSYGFLARATLTAPNLRVALLRWCRHHGLLTDELRLQLQAAGSQAVVTVEELTLADVDRRRLGLLTLLRNIHGFSCWLLDSQIRLTQIELPFEAPPYAAQVSVMFPTVIRYGAPRASLQFDVNYLEMPVRRDEAALNLMLQRALLVVIKPYRRDRLMQQRVRQLLANAQEGQSYTAETIAQALHVSVRSLHRFLQEDGVSLQKIKDEVHCEKAKQLLMRTSHPIKRIAACVGFDNAKSFTRAFTRWVGVAPSEYRESGQAGVSTLHTRAGNSLVV</sequence>
<evidence type="ECO:0000259" key="4">
    <source>
        <dbReference type="PROSITE" id="PS01124"/>
    </source>
</evidence>
<gene>
    <name evidence="5" type="ORF">E8K88_07065</name>
</gene>
<proteinExistence type="predicted"/>
<dbReference type="PROSITE" id="PS01124">
    <property type="entry name" value="HTH_ARAC_FAMILY_2"/>
    <property type="match status" value="1"/>
</dbReference>
<dbReference type="InterPro" id="IPR020449">
    <property type="entry name" value="Tscrpt_reg_AraC-type_HTH"/>
</dbReference>
<dbReference type="PRINTS" id="PR00032">
    <property type="entry name" value="HTHARAC"/>
</dbReference>
<evidence type="ECO:0000256" key="1">
    <source>
        <dbReference type="ARBA" id="ARBA00023015"/>
    </source>
</evidence>
<dbReference type="PANTHER" id="PTHR47894">
    <property type="entry name" value="HTH-TYPE TRANSCRIPTIONAL REGULATOR GADX"/>
    <property type="match status" value="1"/>
</dbReference>
<evidence type="ECO:0000256" key="3">
    <source>
        <dbReference type="ARBA" id="ARBA00023163"/>
    </source>
</evidence>
<dbReference type="InterPro" id="IPR032687">
    <property type="entry name" value="AraC-type_N"/>
</dbReference>
<feature type="domain" description="HTH araC/xylS-type" evidence="4">
    <location>
        <begin position="249"/>
        <end position="347"/>
    </location>
</feature>
<organism evidence="5 6">
    <name type="scientific">Lampropedia aestuarii</name>
    <dbReference type="NCBI Taxonomy" id="2562762"/>
    <lineage>
        <taxon>Bacteria</taxon>
        <taxon>Pseudomonadati</taxon>
        <taxon>Pseudomonadota</taxon>
        <taxon>Betaproteobacteria</taxon>
        <taxon>Burkholderiales</taxon>
        <taxon>Comamonadaceae</taxon>
        <taxon>Lampropedia</taxon>
    </lineage>
</organism>
<accession>A0A4S5BNM2</accession>
<dbReference type="GO" id="GO:0003700">
    <property type="term" value="F:DNA-binding transcription factor activity"/>
    <property type="evidence" value="ECO:0007669"/>
    <property type="project" value="InterPro"/>
</dbReference>
<keyword evidence="3" id="KW-0804">Transcription</keyword>
<reference evidence="5 6" key="1">
    <citation type="submission" date="2019-04" db="EMBL/GenBank/DDBJ databases">
        <title>Lampropedia sp YIM MLB12 draf genome.</title>
        <authorList>
            <person name="Wang Y.-X."/>
        </authorList>
    </citation>
    <scope>NUCLEOTIDE SEQUENCE [LARGE SCALE GENOMIC DNA]</scope>
    <source>
        <strain evidence="5 6">YIM MLB12</strain>
    </source>
</reference>
<dbReference type="GO" id="GO:0005829">
    <property type="term" value="C:cytosol"/>
    <property type="evidence" value="ECO:0007669"/>
    <property type="project" value="TreeGrafter"/>
</dbReference>
<dbReference type="Proteomes" id="UP000306236">
    <property type="component" value="Unassembled WGS sequence"/>
</dbReference>
<keyword evidence="1" id="KW-0805">Transcription regulation</keyword>
<dbReference type="Pfam" id="PF12833">
    <property type="entry name" value="HTH_18"/>
    <property type="match status" value="1"/>
</dbReference>
<evidence type="ECO:0000313" key="6">
    <source>
        <dbReference type="Proteomes" id="UP000306236"/>
    </source>
</evidence>
<dbReference type="EMBL" id="SSWX01000007">
    <property type="protein sequence ID" value="THJ34274.1"/>
    <property type="molecule type" value="Genomic_DNA"/>
</dbReference>
<dbReference type="SUPFAM" id="SSF46689">
    <property type="entry name" value="Homeodomain-like"/>
    <property type="match status" value="1"/>
</dbReference>
<dbReference type="InterPro" id="IPR009057">
    <property type="entry name" value="Homeodomain-like_sf"/>
</dbReference>
<dbReference type="SMART" id="SM00342">
    <property type="entry name" value="HTH_ARAC"/>
    <property type="match status" value="1"/>
</dbReference>
<name>A0A4S5BNM2_9BURK</name>
<keyword evidence="6" id="KW-1185">Reference proteome</keyword>
<dbReference type="AlphaFoldDB" id="A0A4S5BNM2"/>
<dbReference type="Gene3D" id="1.10.10.60">
    <property type="entry name" value="Homeodomain-like"/>
    <property type="match status" value="1"/>
</dbReference>
<dbReference type="Pfam" id="PF12625">
    <property type="entry name" value="Arabinose_bd"/>
    <property type="match status" value="1"/>
</dbReference>
<dbReference type="PANTHER" id="PTHR47894:SF1">
    <property type="entry name" value="HTH-TYPE TRANSCRIPTIONAL REGULATOR VQSM"/>
    <property type="match status" value="1"/>
</dbReference>